<dbReference type="GO" id="GO:0022857">
    <property type="term" value="F:transmembrane transporter activity"/>
    <property type="evidence" value="ECO:0007669"/>
    <property type="project" value="InterPro"/>
</dbReference>
<evidence type="ECO:0000313" key="11">
    <source>
        <dbReference type="Proteomes" id="UP000708148"/>
    </source>
</evidence>
<dbReference type="InterPro" id="IPR020846">
    <property type="entry name" value="MFS_dom"/>
</dbReference>
<keyword evidence="4 8" id="KW-1133">Transmembrane helix</keyword>
<dbReference type="InterPro" id="IPR044770">
    <property type="entry name" value="MFS_spinster-like"/>
</dbReference>
<dbReference type="GO" id="GO:0016020">
    <property type="term" value="C:membrane"/>
    <property type="evidence" value="ECO:0007669"/>
    <property type="project" value="UniProtKB-SubCell"/>
</dbReference>
<dbReference type="PANTHER" id="PTHR23505:SF79">
    <property type="entry name" value="PROTEIN SPINSTER"/>
    <property type="match status" value="1"/>
</dbReference>
<keyword evidence="3 8" id="KW-0812">Transmembrane</keyword>
<evidence type="ECO:0000256" key="8">
    <source>
        <dbReference type="SAM" id="Phobius"/>
    </source>
</evidence>
<evidence type="ECO:0000256" key="7">
    <source>
        <dbReference type="SAM" id="MobiDB-lite"/>
    </source>
</evidence>
<proteinExistence type="inferred from homology"/>
<dbReference type="Pfam" id="PF07690">
    <property type="entry name" value="MFS_1"/>
    <property type="match status" value="2"/>
</dbReference>
<dbReference type="Proteomes" id="UP000708148">
    <property type="component" value="Unassembled WGS sequence"/>
</dbReference>
<evidence type="ECO:0000256" key="2">
    <source>
        <dbReference type="ARBA" id="ARBA00022448"/>
    </source>
</evidence>
<dbReference type="InterPro" id="IPR036259">
    <property type="entry name" value="MFS_trans_sf"/>
</dbReference>
<evidence type="ECO:0000256" key="3">
    <source>
        <dbReference type="ARBA" id="ARBA00022692"/>
    </source>
</evidence>
<feature type="compositionally biased region" description="Low complexity" evidence="7">
    <location>
        <begin position="67"/>
        <end position="77"/>
    </location>
</feature>
<gene>
    <name evidence="10" type="ORF">OSTQU699_LOCUS9572</name>
</gene>
<evidence type="ECO:0000313" key="10">
    <source>
        <dbReference type="EMBL" id="CAD7704215.1"/>
    </source>
</evidence>
<dbReference type="OrthoDB" id="3639251at2759"/>
<evidence type="ECO:0000256" key="4">
    <source>
        <dbReference type="ARBA" id="ARBA00022989"/>
    </source>
</evidence>
<keyword evidence="11" id="KW-1185">Reference proteome</keyword>
<accession>A0A8S1JDE3</accession>
<dbReference type="PANTHER" id="PTHR23505">
    <property type="entry name" value="SPINSTER"/>
    <property type="match status" value="1"/>
</dbReference>
<feature type="compositionally biased region" description="Polar residues" evidence="7">
    <location>
        <begin position="118"/>
        <end position="129"/>
    </location>
</feature>
<dbReference type="InterPro" id="IPR011701">
    <property type="entry name" value="MFS"/>
</dbReference>
<evidence type="ECO:0000256" key="1">
    <source>
        <dbReference type="ARBA" id="ARBA00004141"/>
    </source>
</evidence>
<name>A0A8S1JDE3_9CHLO</name>
<feature type="transmembrane region" description="Helical" evidence="8">
    <location>
        <begin position="391"/>
        <end position="410"/>
    </location>
</feature>
<comment type="subcellular location">
    <subcellularLocation>
        <location evidence="1">Membrane</location>
        <topology evidence="1">Multi-pass membrane protein</topology>
    </subcellularLocation>
</comment>
<feature type="transmembrane region" description="Helical" evidence="8">
    <location>
        <begin position="224"/>
        <end position="245"/>
    </location>
</feature>
<feature type="region of interest" description="Disordered" evidence="7">
    <location>
        <begin position="152"/>
        <end position="172"/>
    </location>
</feature>
<reference evidence="10" key="1">
    <citation type="submission" date="2020-12" db="EMBL/GenBank/DDBJ databases">
        <authorList>
            <person name="Iha C."/>
        </authorList>
    </citation>
    <scope>NUCLEOTIDE SEQUENCE</scope>
</reference>
<sequence length="667" mass="70459">MVLEDVAMKGSVCQNKCWRPGRNRHPFLHNGTERARLRVPLSCTTTGLRSRGMRVGAAGDARKRPVSMSSSSGGNSSPQESEARRALAKTGCTEDAAAEDTVDDALSNATEKSERSLDSISTVGPTDGQNELLVPNLLGELISNRPPFLVPEKRAGGVDEADHESSNGAMADGHKADSLVQLGAAWVLVVLGATYIHHSATGYSVPAMLPLISTELYLSDNQGAFLTLGYSILYALSLIPMGYLADQVNRPKLLAGGITLWSALTSLSSRVGSFRDLLLLRVGFASAQSTMNPICFNLIPEIFPNNKSTALAFYNSAVYIGRALSFAFVFILGRLGLSGEVGIRMIPLDRLDTSNMELLYTTGDRAAVMPVYDYNFQILFNEGAGSSWRDVLLWLGLPGLAIATVVVLTISEPRAQGSESADVPMEGTTEGPGLGGEALVVPQNGGGAGSVIMSSVDEKDKHDFSGILGVLKTPAFLAITLGGTLNDVGGWGLAAWHATFYERVFDLPAETYAPLLAAVIPIGGIIGGVGGGLIADRVSQNGQRYWLTFGATALAAPLMLGSFNAGEYEQSFIFLLFGFALSEAWRSPAALMVREVAPPDLASSATAANLSMRNIVAGLGPLAISVLSKRFGLQSAMLLIPSCYLLSGLAFLIAELVMADDAKSKGE</sequence>
<feature type="transmembrane region" description="Helical" evidence="8">
    <location>
        <begin position="638"/>
        <end position="658"/>
    </location>
</feature>
<feature type="region of interest" description="Disordered" evidence="7">
    <location>
        <begin position="48"/>
        <end position="129"/>
    </location>
</feature>
<evidence type="ECO:0000256" key="5">
    <source>
        <dbReference type="ARBA" id="ARBA00023136"/>
    </source>
</evidence>
<dbReference type="SUPFAM" id="SSF103473">
    <property type="entry name" value="MFS general substrate transporter"/>
    <property type="match status" value="1"/>
</dbReference>
<keyword evidence="5 8" id="KW-0472">Membrane</keyword>
<feature type="transmembrane region" description="Helical" evidence="8">
    <location>
        <begin position="546"/>
        <end position="566"/>
    </location>
</feature>
<organism evidence="10 11">
    <name type="scientific">Ostreobium quekettii</name>
    <dbReference type="NCBI Taxonomy" id="121088"/>
    <lineage>
        <taxon>Eukaryota</taxon>
        <taxon>Viridiplantae</taxon>
        <taxon>Chlorophyta</taxon>
        <taxon>core chlorophytes</taxon>
        <taxon>Ulvophyceae</taxon>
        <taxon>TCBD clade</taxon>
        <taxon>Bryopsidales</taxon>
        <taxon>Ostreobineae</taxon>
        <taxon>Ostreobiaceae</taxon>
        <taxon>Ostreobium</taxon>
    </lineage>
</organism>
<evidence type="ECO:0000259" key="9">
    <source>
        <dbReference type="PROSITE" id="PS50850"/>
    </source>
</evidence>
<dbReference type="EMBL" id="CAJHUC010002697">
    <property type="protein sequence ID" value="CAD7704215.1"/>
    <property type="molecule type" value="Genomic_DNA"/>
</dbReference>
<dbReference type="PROSITE" id="PS50850">
    <property type="entry name" value="MFS"/>
    <property type="match status" value="1"/>
</dbReference>
<evidence type="ECO:0000256" key="6">
    <source>
        <dbReference type="ARBA" id="ARBA00024338"/>
    </source>
</evidence>
<feature type="transmembrane region" description="Helical" evidence="8">
    <location>
        <begin position="512"/>
        <end position="534"/>
    </location>
</feature>
<feature type="transmembrane region" description="Helical" evidence="8">
    <location>
        <begin position="179"/>
        <end position="198"/>
    </location>
</feature>
<feature type="transmembrane region" description="Helical" evidence="8">
    <location>
        <begin position="319"/>
        <end position="337"/>
    </location>
</feature>
<dbReference type="Gene3D" id="1.20.1250.20">
    <property type="entry name" value="MFS general substrate transporter like domains"/>
    <property type="match status" value="2"/>
</dbReference>
<comment type="similarity">
    <text evidence="6">Belongs to the major facilitator superfamily. Spinster (TC 2.A.1.49) family.</text>
</comment>
<feature type="domain" description="Major facilitator superfamily (MFS) profile" evidence="9">
    <location>
        <begin position="178"/>
        <end position="665"/>
    </location>
</feature>
<dbReference type="AlphaFoldDB" id="A0A8S1JDE3"/>
<keyword evidence="2" id="KW-0813">Transport</keyword>
<protein>
    <recommendedName>
        <fullName evidence="9">Major facilitator superfamily (MFS) profile domain-containing protein</fullName>
    </recommendedName>
</protein>
<comment type="caution">
    <text evidence="10">The sequence shown here is derived from an EMBL/GenBank/DDBJ whole genome shotgun (WGS) entry which is preliminary data.</text>
</comment>